<comment type="caution">
    <text evidence="1">The sequence shown here is derived from an EMBL/GenBank/DDBJ whole genome shotgun (WGS) entry which is preliminary data.</text>
</comment>
<dbReference type="RefSeq" id="WP_132252099.1">
    <property type="nucleotide sequence ID" value="NZ_SMAL01000005.1"/>
</dbReference>
<keyword evidence="2" id="KW-1185">Reference proteome</keyword>
<accession>A0A4R3MNZ1</accession>
<sequence>MRNKGSIMSLGITLSLLFLFLGMIILKENKDWRELYINHLVYEWKNTNVSQARLIDLDFNGVPELIVTYGYGNSFSDYTEVYRINEYNEMVKVHTKEADGIINNYKLYYDLTNERYRYIKESIYSSFVDIIGFDRYGKSIFYEINYSGTEYIEKPLFSIVEAIEKYDSSLELDSIIEDIESKYEKKYYFNIDDNGVMQFQVYSTYDKHNVYIEKEEFNTFKNQYFINVVQVKENNHILKGRATKVDIKKFVMNYKED</sequence>
<evidence type="ECO:0000313" key="2">
    <source>
        <dbReference type="Proteomes" id="UP000294902"/>
    </source>
</evidence>
<dbReference type="AlphaFoldDB" id="A0A4R3MNZ1"/>
<name>A0A4R3MNZ1_9FIRM</name>
<dbReference type="EMBL" id="SMAL01000005">
    <property type="protein sequence ID" value="TCT14534.1"/>
    <property type="molecule type" value="Genomic_DNA"/>
</dbReference>
<protein>
    <submittedName>
        <fullName evidence="1">Uncharacterized protein</fullName>
    </submittedName>
</protein>
<proteinExistence type="predicted"/>
<reference evidence="1 2" key="1">
    <citation type="submission" date="2019-03" db="EMBL/GenBank/DDBJ databases">
        <title>Genomic Encyclopedia of Type Strains, Phase IV (KMG-IV): sequencing the most valuable type-strain genomes for metagenomic binning, comparative biology and taxonomic classification.</title>
        <authorList>
            <person name="Goeker M."/>
        </authorList>
    </citation>
    <scope>NUCLEOTIDE SEQUENCE [LARGE SCALE GENOMIC DNA]</scope>
    <source>
        <strain evidence="1 2">DSM 24629</strain>
    </source>
</reference>
<dbReference type="Proteomes" id="UP000294902">
    <property type="component" value="Unassembled WGS sequence"/>
</dbReference>
<evidence type="ECO:0000313" key="1">
    <source>
        <dbReference type="EMBL" id="TCT14534.1"/>
    </source>
</evidence>
<gene>
    <name evidence="1" type="ORF">EDC18_10515</name>
</gene>
<organism evidence="1 2">
    <name type="scientific">Natranaerovirga pectinivora</name>
    <dbReference type="NCBI Taxonomy" id="682400"/>
    <lineage>
        <taxon>Bacteria</taxon>
        <taxon>Bacillati</taxon>
        <taxon>Bacillota</taxon>
        <taxon>Clostridia</taxon>
        <taxon>Lachnospirales</taxon>
        <taxon>Natranaerovirgaceae</taxon>
        <taxon>Natranaerovirga</taxon>
    </lineage>
</organism>